<evidence type="ECO:0000256" key="6">
    <source>
        <dbReference type="ARBA" id="ARBA00022801"/>
    </source>
</evidence>
<dbReference type="SUPFAM" id="SSF52540">
    <property type="entry name" value="P-loop containing nucleoside triphosphate hydrolases"/>
    <property type="match status" value="1"/>
</dbReference>
<accession>A0A0A1U0P9</accession>
<dbReference type="GO" id="GO:0005525">
    <property type="term" value="F:GTP binding"/>
    <property type="evidence" value="ECO:0007669"/>
    <property type="project" value="UniProtKB-KW"/>
</dbReference>
<dbReference type="InterPro" id="IPR001806">
    <property type="entry name" value="Small_GTPase"/>
</dbReference>
<dbReference type="RefSeq" id="XP_004185464.1">
    <property type="nucleotide sequence ID" value="XM_004185416.1"/>
</dbReference>
<keyword evidence="6" id="KW-0378">Hydrolase</keyword>
<comment type="subcellular location">
    <subcellularLocation>
        <location evidence="2">Cytoplasm</location>
        <location evidence="2">Cytoskeleton</location>
    </subcellularLocation>
</comment>
<evidence type="ECO:0000256" key="1">
    <source>
        <dbReference type="ARBA" id="ARBA00001946"/>
    </source>
</evidence>
<protein>
    <recommendedName>
        <fullName evidence="3">small monomeric GTPase</fullName>
        <ecNumber evidence="3">3.6.5.2</ecNumber>
    </recommendedName>
</protein>
<dbReference type="PANTHER" id="PTHR24072">
    <property type="entry name" value="RHO FAMILY GTPASE"/>
    <property type="match status" value="1"/>
</dbReference>
<sequence length="369" mass="42379">MSHNLTIEDIKSDDTQHTENEKKEIEDIKIRLKTLVHKIESDFNIKIPKEVEYSKVDTQNQKIAPCDTQKVTESYKKDDTQISEKDDDVFAILTRLEFVYEQLKLICRSANSTQSQRSPRKQKVSKDDSVILPKSPTMSLDIKGLSGLNANESNEIVKLNSQAFTKKEVLLTRRKKSSTFTEKLPKVDNKLFRVVFVGDENSEKTRVIFSYRTKRFPPKHVPRSEDVKLLTVESRFGITDISVTDTLTEKEHGALRKVVYSSADLFVVCFSLIDPKSFLNVVKCWLPEIQSARPEVSIVLCGTHLGEQHEVIPFELIENTITQNQICRYFECNTTSGKNVFELFEFIGNLSLRQHEQHDQNTNSNCDIV</sequence>
<gene>
    <name evidence="11" type="ORF">EIN_327750</name>
</gene>
<evidence type="ECO:0000256" key="4">
    <source>
        <dbReference type="ARBA" id="ARBA00022723"/>
    </source>
</evidence>
<evidence type="ECO:0000313" key="11">
    <source>
        <dbReference type="EMBL" id="ELP86118.1"/>
    </source>
</evidence>
<dbReference type="Proteomes" id="UP000014680">
    <property type="component" value="Unassembled WGS sequence"/>
</dbReference>
<reference evidence="11 12" key="1">
    <citation type="submission" date="2012-10" db="EMBL/GenBank/DDBJ databases">
        <authorList>
            <person name="Zafar N."/>
            <person name="Inman J."/>
            <person name="Hall N."/>
            <person name="Lorenzi H."/>
            <person name="Caler E."/>
        </authorList>
    </citation>
    <scope>NUCLEOTIDE SEQUENCE [LARGE SCALE GENOMIC DNA]</scope>
    <source>
        <strain evidence="11 12">IP1</strain>
    </source>
</reference>
<keyword evidence="5" id="KW-0547">Nucleotide-binding</keyword>
<evidence type="ECO:0000256" key="9">
    <source>
        <dbReference type="ARBA" id="ARBA00023212"/>
    </source>
</evidence>
<keyword evidence="7" id="KW-0460">Magnesium</keyword>
<evidence type="ECO:0000256" key="3">
    <source>
        <dbReference type="ARBA" id="ARBA00011984"/>
    </source>
</evidence>
<dbReference type="SMART" id="SM00174">
    <property type="entry name" value="RHO"/>
    <property type="match status" value="1"/>
</dbReference>
<dbReference type="GO" id="GO:0005856">
    <property type="term" value="C:cytoskeleton"/>
    <property type="evidence" value="ECO:0007669"/>
    <property type="project" value="UniProtKB-SubCell"/>
</dbReference>
<keyword evidence="8" id="KW-0342">GTP-binding</keyword>
<proteinExistence type="predicted"/>
<dbReference type="InterPro" id="IPR003578">
    <property type="entry name" value="Small_GTPase_Rho"/>
</dbReference>
<feature type="region of interest" description="Disordered" evidence="10">
    <location>
        <begin position="111"/>
        <end position="132"/>
    </location>
</feature>
<evidence type="ECO:0000313" key="12">
    <source>
        <dbReference type="Proteomes" id="UP000014680"/>
    </source>
</evidence>
<organism evidence="11 12">
    <name type="scientific">Entamoeba invadens IP1</name>
    <dbReference type="NCBI Taxonomy" id="370355"/>
    <lineage>
        <taxon>Eukaryota</taxon>
        <taxon>Amoebozoa</taxon>
        <taxon>Evosea</taxon>
        <taxon>Archamoebae</taxon>
        <taxon>Mastigamoebida</taxon>
        <taxon>Entamoebidae</taxon>
        <taxon>Entamoeba</taxon>
    </lineage>
</organism>
<keyword evidence="9" id="KW-0963">Cytoplasm</keyword>
<dbReference type="Gene3D" id="3.40.50.300">
    <property type="entry name" value="P-loop containing nucleotide triphosphate hydrolases"/>
    <property type="match status" value="1"/>
</dbReference>
<dbReference type="Pfam" id="PF00071">
    <property type="entry name" value="Ras"/>
    <property type="match status" value="1"/>
</dbReference>
<dbReference type="PROSITE" id="PS51419">
    <property type="entry name" value="RAB"/>
    <property type="match status" value="1"/>
</dbReference>
<comment type="cofactor">
    <cofactor evidence="1">
        <name>Mg(2+)</name>
        <dbReference type="ChEBI" id="CHEBI:18420"/>
    </cofactor>
</comment>
<dbReference type="EC" id="3.6.5.2" evidence="3"/>
<dbReference type="SMART" id="SM00173">
    <property type="entry name" value="RAS"/>
    <property type="match status" value="1"/>
</dbReference>
<evidence type="ECO:0000256" key="2">
    <source>
        <dbReference type="ARBA" id="ARBA00004245"/>
    </source>
</evidence>
<dbReference type="GO" id="GO:0007264">
    <property type="term" value="P:small GTPase-mediated signal transduction"/>
    <property type="evidence" value="ECO:0007669"/>
    <property type="project" value="InterPro"/>
</dbReference>
<name>A0A0A1U0P9_ENTIV</name>
<dbReference type="EMBL" id="KB207015">
    <property type="protein sequence ID" value="ELP86118.1"/>
    <property type="molecule type" value="Genomic_DNA"/>
</dbReference>
<keyword evidence="9" id="KW-0206">Cytoskeleton</keyword>
<evidence type="ECO:0000256" key="10">
    <source>
        <dbReference type="SAM" id="MobiDB-lite"/>
    </source>
</evidence>
<dbReference type="VEuPathDB" id="AmoebaDB:EIN_327750"/>
<dbReference type="InterPro" id="IPR027417">
    <property type="entry name" value="P-loop_NTPase"/>
</dbReference>
<feature type="region of interest" description="Disordered" evidence="10">
    <location>
        <begin position="1"/>
        <end position="21"/>
    </location>
</feature>
<dbReference type="GO" id="GO:0046872">
    <property type="term" value="F:metal ion binding"/>
    <property type="evidence" value="ECO:0007669"/>
    <property type="project" value="UniProtKB-KW"/>
</dbReference>
<evidence type="ECO:0000256" key="8">
    <source>
        <dbReference type="ARBA" id="ARBA00023134"/>
    </source>
</evidence>
<dbReference type="KEGG" id="eiv:EIN_327750"/>
<keyword evidence="12" id="KW-1185">Reference proteome</keyword>
<keyword evidence="4" id="KW-0479">Metal-binding</keyword>
<dbReference type="OrthoDB" id="26014at2759"/>
<evidence type="ECO:0000256" key="5">
    <source>
        <dbReference type="ARBA" id="ARBA00022741"/>
    </source>
</evidence>
<dbReference type="GO" id="GO:0003925">
    <property type="term" value="F:G protein activity"/>
    <property type="evidence" value="ECO:0007669"/>
    <property type="project" value="UniProtKB-EC"/>
</dbReference>
<evidence type="ECO:0000256" key="7">
    <source>
        <dbReference type="ARBA" id="ARBA00022842"/>
    </source>
</evidence>
<dbReference type="OMA" id="CTINEQN"/>
<dbReference type="GeneID" id="14885097"/>
<dbReference type="SMART" id="SM00175">
    <property type="entry name" value="RAB"/>
    <property type="match status" value="1"/>
</dbReference>
<dbReference type="AlphaFoldDB" id="A0A0A1U0P9"/>